<gene>
    <name evidence="12" type="ORF">B0T11DRAFT_106197</name>
</gene>
<feature type="domain" description="Post-SET" evidence="10">
    <location>
        <begin position="588"/>
        <end position="604"/>
    </location>
</feature>
<keyword evidence="7" id="KW-0539">Nucleus</keyword>
<feature type="region of interest" description="Disordered" evidence="8">
    <location>
        <begin position="251"/>
        <end position="295"/>
    </location>
</feature>
<dbReference type="PROSITE" id="PS51215">
    <property type="entry name" value="AWS"/>
    <property type="match status" value="1"/>
</dbReference>
<dbReference type="GO" id="GO:0005694">
    <property type="term" value="C:chromosome"/>
    <property type="evidence" value="ECO:0007669"/>
    <property type="project" value="UniProtKB-SubCell"/>
</dbReference>
<dbReference type="AlphaFoldDB" id="A0A8K0TBN0"/>
<evidence type="ECO:0000313" key="13">
    <source>
        <dbReference type="Proteomes" id="UP000813385"/>
    </source>
</evidence>
<dbReference type="InterPro" id="IPR001214">
    <property type="entry name" value="SET_dom"/>
</dbReference>
<keyword evidence="4" id="KW-0489">Methyltransferase</keyword>
<accession>A0A8K0TBN0</accession>
<dbReference type="Pfam" id="PF00856">
    <property type="entry name" value="SET"/>
    <property type="match status" value="1"/>
</dbReference>
<dbReference type="GO" id="GO:0042054">
    <property type="term" value="F:histone methyltransferase activity"/>
    <property type="evidence" value="ECO:0007669"/>
    <property type="project" value="InterPro"/>
</dbReference>
<keyword evidence="13" id="KW-1185">Reference proteome</keyword>
<evidence type="ECO:0000259" key="11">
    <source>
        <dbReference type="PROSITE" id="PS51215"/>
    </source>
</evidence>
<dbReference type="PANTHER" id="PTHR22884">
    <property type="entry name" value="SET DOMAIN PROTEINS"/>
    <property type="match status" value="1"/>
</dbReference>
<evidence type="ECO:0000259" key="9">
    <source>
        <dbReference type="PROSITE" id="PS50280"/>
    </source>
</evidence>
<sequence>MSLSPSQSSVSAAPLDSGSEHVASATSTPPTNFSDNISVASDGIKVETTPAPEATAAATSTAPAQTTQTTPAAPESGRPRRARASLPVYNLAKLSGTSHGKRRVNGDEPTSARKRRNVSGETLVAEPQAPRPATSGADTAVRDGINALDLEWSIDKLDTPGKKKAASEIIPRATRSKASLLGEKSKAVMTKATVLGKRGRKAFEAGITKMSRELRRLQDTNEFTGIETKPVLHTIWAKGKQVTLEELEARAAAPPPAKKAKVGPNGDKMPVEESAKDKKKDSATEETIEVHTRKGRRTKRWLDRGLYAGQPTPTTLSDGLSTAAEKKRLAEIPEFSSNAPINKTFPLPMFNGLRTLMNGRDFKLPFDVFNPLPPGQPKPEHWTKISKNRFVGDAAYFWKKSPHLSIDGSTCICKPEDGCAEDCQNRIMLYECDDKNCNIGREHCTNRAFADLAERKSGGGKYRIGVEVIKTSDRGYGIRSNRCFAPNQIIMEYTGEIITEEECDNRMNTKYKNNDCYYLMSFDQNMIIDATTGSIARFVNHSCKPNCRMIKWIVSGQPRMALFAGDDPIMTGDELTYDYNFDPFSAKNVQKCLCGEENCRGVLGPRPKDQKPPKALKAEGKGKGKGKGAKAKAKAKPKKTGVVVATKTKTTTKKTIKTKVGTKAVVAKMATKNKKTTTAKTKTTLKAAMKGAIKAGKRKLADLTEDQDDEEDGSPAKKRKIKTPTGVKRTISSASSKVAKAAAKGAATVKKSVSTVKVNAKSASAGKKKAAAKVTTVRVSSHGRVIKASTKGRDSLQQTTLSSRASSLTIVAAGSESTPGPKTPKSPKSTKSVRTPRSAKSAKDAASASKSPRKALDLPRPNSRIRLVSPEEATTITALAV</sequence>
<dbReference type="InterPro" id="IPR003616">
    <property type="entry name" value="Post-SET_dom"/>
</dbReference>
<dbReference type="PROSITE" id="PS50868">
    <property type="entry name" value="POST_SET"/>
    <property type="match status" value="1"/>
</dbReference>
<dbReference type="GO" id="GO:0005634">
    <property type="term" value="C:nucleus"/>
    <property type="evidence" value="ECO:0007669"/>
    <property type="project" value="UniProtKB-SubCell"/>
</dbReference>
<evidence type="ECO:0000256" key="3">
    <source>
        <dbReference type="ARBA" id="ARBA00022454"/>
    </source>
</evidence>
<feature type="domain" description="AWS" evidence="11">
    <location>
        <begin position="406"/>
        <end position="453"/>
    </location>
</feature>
<name>A0A8K0TBN0_9PEZI</name>
<dbReference type="Proteomes" id="UP000813385">
    <property type="component" value="Unassembled WGS sequence"/>
</dbReference>
<dbReference type="OrthoDB" id="422362at2759"/>
<keyword evidence="5" id="KW-0808">Transferase</keyword>
<feature type="compositionally biased region" description="Low complexity" evidence="8">
    <location>
        <begin position="48"/>
        <end position="76"/>
    </location>
</feature>
<dbReference type="EMBL" id="JAGPXD010000004">
    <property type="protein sequence ID" value="KAH7358619.1"/>
    <property type="molecule type" value="Genomic_DNA"/>
</dbReference>
<dbReference type="InterPro" id="IPR046341">
    <property type="entry name" value="SET_dom_sf"/>
</dbReference>
<evidence type="ECO:0000256" key="2">
    <source>
        <dbReference type="ARBA" id="ARBA00004286"/>
    </source>
</evidence>
<dbReference type="PROSITE" id="PS50280">
    <property type="entry name" value="SET"/>
    <property type="match status" value="1"/>
</dbReference>
<comment type="caution">
    <text evidence="12">The sequence shown here is derived from an EMBL/GenBank/DDBJ whole genome shotgun (WGS) entry which is preliminary data.</text>
</comment>
<feature type="compositionally biased region" description="Basic and acidic residues" evidence="8">
    <location>
        <begin position="269"/>
        <end position="292"/>
    </location>
</feature>
<evidence type="ECO:0000259" key="10">
    <source>
        <dbReference type="PROSITE" id="PS50868"/>
    </source>
</evidence>
<proteinExistence type="predicted"/>
<evidence type="ECO:0000256" key="5">
    <source>
        <dbReference type="ARBA" id="ARBA00022679"/>
    </source>
</evidence>
<feature type="compositionally biased region" description="Acidic residues" evidence="8">
    <location>
        <begin position="703"/>
        <end position="713"/>
    </location>
</feature>
<evidence type="ECO:0000256" key="6">
    <source>
        <dbReference type="ARBA" id="ARBA00022691"/>
    </source>
</evidence>
<keyword evidence="3" id="KW-0158">Chromosome</keyword>
<feature type="domain" description="SET" evidence="9">
    <location>
        <begin position="464"/>
        <end position="580"/>
    </location>
</feature>
<comment type="subcellular location">
    <subcellularLocation>
        <location evidence="2">Chromosome</location>
    </subcellularLocation>
    <subcellularLocation>
        <location evidence="1">Nucleus</location>
    </subcellularLocation>
</comment>
<protein>
    <submittedName>
        <fullName evidence="12">SET domain-containing protein</fullName>
    </submittedName>
</protein>
<evidence type="ECO:0000256" key="8">
    <source>
        <dbReference type="SAM" id="MobiDB-lite"/>
    </source>
</evidence>
<dbReference type="FunFam" id="2.170.270.10:FF:000037">
    <property type="entry name" value="Histone-lysine N-methyltransferase"/>
    <property type="match status" value="1"/>
</dbReference>
<feature type="region of interest" description="Disordered" evidence="8">
    <location>
        <begin position="699"/>
        <end position="776"/>
    </location>
</feature>
<dbReference type="SMART" id="SM00570">
    <property type="entry name" value="AWS"/>
    <property type="match status" value="1"/>
</dbReference>
<feature type="compositionally biased region" description="Basic and acidic residues" evidence="8">
    <location>
        <begin position="606"/>
        <end position="622"/>
    </location>
</feature>
<feature type="region of interest" description="Disordered" evidence="8">
    <location>
        <begin position="1"/>
        <end position="139"/>
    </location>
</feature>
<evidence type="ECO:0000256" key="7">
    <source>
        <dbReference type="ARBA" id="ARBA00023242"/>
    </source>
</evidence>
<feature type="compositionally biased region" description="Basic residues" evidence="8">
    <location>
        <begin position="623"/>
        <end position="639"/>
    </location>
</feature>
<dbReference type="SMART" id="SM00508">
    <property type="entry name" value="PostSET"/>
    <property type="match status" value="2"/>
</dbReference>
<organism evidence="12 13">
    <name type="scientific">Plectosphaerella cucumerina</name>
    <dbReference type="NCBI Taxonomy" id="40658"/>
    <lineage>
        <taxon>Eukaryota</taxon>
        <taxon>Fungi</taxon>
        <taxon>Dikarya</taxon>
        <taxon>Ascomycota</taxon>
        <taxon>Pezizomycotina</taxon>
        <taxon>Sordariomycetes</taxon>
        <taxon>Hypocreomycetidae</taxon>
        <taxon>Glomerellales</taxon>
        <taxon>Plectosphaerellaceae</taxon>
        <taxon>Plectosphaerella</taxon>
    </lineage>
</organism>
<dbReference type="InterPro" id="IPR050777">
    <property type="entry name" value="SET2_Histone-Lys_MeTrsfase"/>
</dbReference>
<evidence type="ECO:0000256" key="4">
    <source>
        <dbReference type="ARBA" id="ARBA00022603"/>
    </source>
</evidence>
<feature type="region of interest" description="Disordered" evidence="8">
    <location>
        <begin position="811"/>
        <end position="881"/>
    </location>
</feature>
<feature type="compositionally biased region" description="Polar residues" evidence="8">
    <location>
        <begin position="872"/>
        <end position="881"/>
    </location>
</feature>
<evidence type="ECO:0000313" key="12">
    <source>
        <dbReference type="EMBL" id="KAH7358619.1"/>
    </source>
</evidence>
<dbReference type="Pfam" id="PF17907">
    <property type="entry name" value="AWS"/>
    <property type="match status" value="1"/>
</dbReference>
<dbReference type="Gene3D" id="2.170.270.10">
    <property type="entry name" value="SET domain"/>
    <property type="match status" value="1"/>
</dbReference>
<feature type="region of interest" description="Disordered" evidence="8">
    <location>
        <begin position="603"/>
        <end position="642"/>
    </location>
</feature>
<feature type="compositionally biased region" description="Low complexity" evidence="8">
    <location>
        <begin position="1"/>
        <end position="15"/>
    </location>
</feature>
<dbReference type="GO" id="GO:0032259">
    <property type="term" value="P:methylation"/>
    <property type="evidence" value="ECO:0007669"/>
    <property type="project" value="UniProtKB-KW"/>
</dbReference>
<dbReference type="SUPFAM" id="SSF82199">
    <property type="entry name" value="SET domain"/>
    <property type="match status" value="1"/>
</dbReference>
<keyword evidence="6" id="KW-0949">S-adenosyl-L-methionine</keyword>
<reference evidence="12" key="1">
    <citation type="journal article" date="2021" name="Nat. Commun.">
        <title>Genetic determinants of endophytism in the Arabidopsis root mycobiome.</title>
        <authorList>
            <person name="Mesny F."/>
            <person name="Miyauchi S."/>
            <person name="Thiergart T."/>
            <person name="Pickel B."/>
            <person name="Atanasova L."/>
            <person name="Karlsson M."/>
            <person name="Huettel B."/>
            <person name="Barry K.W."/>
            <person name="Haridas S."/>
            <person name="Chen C."/>
            <person name="Bauer D."/>
            <person name="Andreopoulos W."/>
            <person name="Pangilinan J."/>
            <person name="LaButti K."/>
            <person name="Riley R."/>
            <person name="Lipzen A."/>
            <person name="Clum A."/>
            <person name="Drula E."/>
            <person name="Henrissat B."/>
            <person name="Kohler A."/>
            <person name="Grigoriev I.V."/>
            <person name="Martin F.M."/>
            <person name="Hacquard S."/>
        </authorList>
    </citation>
    <scope>NUCLEOTIDE SEQUENCE</scope>
    <source>
        <strain evidence="12">MPI-CAGE-AT-0016</strain>
    </source>
</reference>
<feature type="compositionally biased region" description="Polar residues" evidence="8">
    <location>
        <begin position="24"/>
        <end position="39"/>
    </location>
</feature>
<feature type="compositionally biased region" description="Low complexity" evidence="8">
    <location>
        <begin position="732"/>
        <end position="765"/>
    </location>
</feature>
<evidence type="ECO:0000256" key="1">
    <source>
        <dbReference type="ARBA" id="ARBA00004123"/>
    </source>
</evidence>
<dbReference type="InterPro" id="IPR006560">
    <property type="entry name" value="AWS_dom"/>
</dbReference>
<dbReference type="SMART" id="SM00317">
    <property type="entry name" value="SET"/>
    <property type="match status" value="1"/>
</dbReference>